<evidence type="ECO:0000313" key="1">
    <source>
        <dbReference type="EMBL" id="MPN09262.1"/>
    </source>
</evidence>
<reference evidence="1" key="1">
    <citation type="submission" date="2019-08" db="EMBL/GenBank/DDBJ databases">
        <authorList>
            <person name="Kucharzyk K."/>
            <person name="Murdoch R.W."/>
            <person name="Higgins S."/>
            <person name="Loffler F."/>
        </authorList>
    </citation>
    <scope>NUCLEOTIDE SEQUENCE</scope>
</reference>
<name>A0A645F6V8_9ZZZZ</name>
<gene>
    <name evidence="1" type="ORF">SDC9_156551</name>
</gene>
<proteinExistence type="predicted"/>
<protein>
    <submittedName>
        <fullName evidence="1">Uncharacterized protein</fullName>
    </submittedName>
</protein>
<dbReference type="EMBL" id="VSSQ01055363">
    <property type="protein sequence ID" value="MPN09262.1"/>
    <property type="molecule type" value="Genomic_DNA"/>
</dbReference>
<dbReference type="AlphaFoldDB" id="A0A645F6V8"/>
<comment type="caution">
    <text evidence="1">The sequence shown here is derived from an EMBL/GenBank/DDBJ whole genome shotgun (WGS) entry which is preliminary data.</text>
</comment>
<organism evidence="1">
    <name type="scientific">bioreactor metagenome</name>
    <dbReference type="NCBI Taxonomy" id="1076179"/>
    <lineage>
        <taxon>unclassified sequences</taxon>
        <taxon>metagenomes</taxon>
        <taxon>ecological metagenomes</taxon>
    </lineage>
</organism>
<sequence>MKDCFMRMNDFNHCAGPLLINGSVFMQKAKDDAVSAVIQQMFRII</sequence>
<accession>A0A645F6V8</accession>